<dbReference type="SUPFAM" id="SSF51430">
    <property type="entry name" value="NAD(P)-linked oxidoreductase"/>
    <property type="match status" value="1"/>
</dbReference>
<dbReference type="SUPFAM" id="SSF52540">
    <property type="entry name" value="P-loop containing nucleoside triphosphate hydrolases"/>
    <property type="match status" value="1"/>
</dbReference>
<dbReference type="EMBL" id="PVNK01000249">
    <property type="protein sequence ID" value="PRP91284.1"/>
    <property type="molecule type" value="Genomic_DNA"/>
</dbReference>
<dbReference type="PRINTS" id="PR00069">
    <property type="entry name" value="ALDKETRDTASE"/>
</dbReference>
<accession>A0A2S9XEJ0</accession>
<dbReference type="InterPro" id="IPR027417">
    <property type="entry name" value="P-loop_NTPase"/>
</dbReference>
<name>A0A2S9XEJ0_9BACT</name>
<comment type="caution">
    <text evidence="3">The sequence shown here is derived from an EMBL/GenBank/DDBJ whole genome shotgun (WGS) entry which is preliminary data.</text>
</comment>
<evidence type="ECO:0000313" key="3">
    <source>
        <dbReference type="EMBL" id="PRP91284.1"/>
    </source>
</evidence>
<dbReference type="OrthoDB" id="9814110at2"/>
<evidence type="ECO:0000256" key="1">
    <source>
        <dbReference type="ARBA" id="ARBA00023002"/>
    </source>
</evidence>
<dbReference type="Proteomes" id="UP000237968">
    <property type="component" value="Unassembled WGS sequence"/>
</dbReference>
<dbReference type="Pfam" id="PF13671">
    <property type="entry name" value="AAA_33"/>
    <property type="match status" value="1"/>
</dbReference>
<proteinExistence type="predicted"/>
<evidence type="ECO:0000313" key="4">
    <source>
        <dbReference type="Proteomes" id="UP000237968"/>
    </source>
</evidence>
<sequence>MTRLGLGCMRLSSVGGPTRAEAIAVIHLALDSGVRLLDTADVYGPSARDIGHNERLVGEALDQWAGDRGEVTVVSKGGLTRRGAGRWLADGRAKHLTAACEASAQRLGAPIDLYLLHALDPQRELSTSVRALAKLQDRGLVRRVGVSNVRLDQLREAREHAEISAVEVGLWPLDRGAIRTGVVGYCADEGIQLIAHSPFGGPKRTRGLARHPVLATLADQRGVSVHALVLAWLLSLSDNLWPIPGPTRLETARDLGVARELELTQDERARLEAAFPAARILTTPIAARRPPDHADGEVVLIMGMPASGKTTQVRDFVDRGYLRLNRDDAGGNLADLAPILDQSLASGRRRVVLDNTYPRRSSRNLMIETAWAHGVPVRCVWIDTSLEDAQVNACQRMLERHGQVLGPEEMKRANRSDPNSFPPRAQLHFRAVFEAPTLDEGFVAVDVRPFVRRAASGQARAVFVDPGQLEAAHEGPLADHIAQGYLVLGIGWRPEGAPGPDSVWLGDIEIPTLWCTHPPGPIGCWCRKPLPGLAVALVEAHGLDPVACRVWGRGAAERGLAERLGARFEPLESVFAGSVSTVEL</sequence>
<dbReference type="InterPro" id="IPR023210">
    <property type="entry name" value="NADP_OxRdtase_dom"/>
</dbReference>
<evidence type="ECO:0000259" key="2">
    <source>
        <dbReference type="Pfam" id="PF00248"/>
    </source>
</evidence>
<dbReference type="InterPro" id="IPR036812">
    <property type="entry name" value="NAD(P)_OxRdtase_dom_sf"/>
</dbReference>
<dbReference type="PANTHER" id="PTHR43625:SF40">
    <property type="entry name" value="ALDO-KETO REDUCTASE YAKC [NADP(+)]"/>
    <property type="match status" value="1"/>
</dbReference>
<dbReference type="InterPro" id="IPR020471">
    <property type="entry name" value="AKR"/>
</dbReference>
<dbReference type="RefSeq" id="WP_106394910.1">
    <property type="nucleotide sequence ID" value="NZ_PVNK01000249.1"/>
</dbReference>
<feature type="domain" description="NADP-dependent oxidoreductase" evidence="2">
    <location>
        <begin position="3"/>
        <end position="273"/>
    </location>
</feature>
<dbReference type="Gene3D" id="3.20.20.100">
    <property type="entry name" value="NADP-dependent oxidoreductase domain"/>
    <property type="match status" value="1"/>
</dbReference>
<dbReference type="InterPro" id="IPR050791">
    <property type="entry name" value="Aldo-Keto_reductase"/>
</dbReference>
<dbReference type="PANTHER" id="PTHR43625">
    <property type="entry name" value="AFLATOXIN B1 ALDEHYDE REDUCTASE"/>
    <property type="match status" value="1"/>
</dbReference>
<dbReference type="AlphaFoldDB" id="A0A2S9XEJ0"/>
<reference evidence="3 4" key="1">
    <citation type="submission" date="2018-03" db="EMBL/GenBank/DDBJ databases">
        <title>Draft Genome Sequences of the Obligatory Marine Myxobacteria Enhygromyxa salina SWB005.</title>
        <authorList>
            <person name="Poehlein A."/>
            <person name="Moghaddam J.A."/>
            <person name="Harms H."/>
            <person name="Alanjari M."/>
            <person name="Koenig G.M."/>
            <person name="Daniel R."/>
            <person name="Schaeberle T.F."/>
        </authorList>
    </citation>
    <scope>NUCLEOTIDE SEQUENCE [LARGE SCALE GENOMIC DNA]</scope>
    <source>
        <strain evidence="3 4">SWB005</strain>
    </source>
</reference>
<dbReference type="CDD" id="cd19088">
    <property type="entry name" value="AKR_AKR13B1"/>
    <property type="match status" value="1"/>
</dbReference>
<dbReference type="EC" id="1.-.-.-" evidence="3"/>
<dbReference type="Pfam" id="PF00248">
    <property type="entry name" value="Aldo_ket_red"/>
    <property type="match status" value="1"/>
</dbReference>
<keyword evidence="1 3" id="KW-0560">Oxidoreductase</keyword>
<keyword evidence="4" id="KW-1185">Reference proteome</keyword>
<dbReference type="GO" id="GO:0016491">
    <property type="term" value="F:oxidoreductase activity"/>
    <property type="evidence" value="ECO:0007669"/>
    <property type="project" value="UniProtKB-KW"/>
</dbReference>
<organism evidence="3 4">
    <name type="scientific">Enhygromyxa salina</name>
    <dbReference type="NCBI Taxonomy" id="215803"/>
    <lineage>
        <taxon>Bacteria</taxon>
        <taxon>Pseudomonadati</taxon>
        <taxon>Myxococcota</taxon>
        <taxon>Polyangia</taxon>
        <taxon>Nannocystales</taxon>
        <taxon>Nannocystaceae</taxon>
        <taxon>Enhygromyxa</taxon>
    </lineage>
</organism>
<dbReference type="GO" id="GO:0005737">
    <property type="term" value="C:cytoplasm"/>
    <property type="evidence" value="ECO:0007669"/>
    <property type="project" value="TreeGrafter"/>
</dbReference>
<dbReference type="Gene3D" id="3.40.50.300">
    <property type="entry name" value="P-loop containing nucleotide triphosphate hydrolases"/>
    <property type="match status" value="1"/>
</dbReference>
<gene>
    <name evidence="3" type="primary">ydbC_1</name>
    <name evidence="3" type="ORF">ENSA5_56970</name>
</gene>
<protein>
    <submittedName>
        <fullName evidence="3">Putative oxidoreductase YdbC</fullName>
        <ecNumber evidence="3">1.-.-.-</ecNumber>
    </submittedName>
</protein>